<protein>
    <submittedName>
        <fullName evidence="6">HTH-type transcriptional repressor PurR</fullName>
    </submittedName>
</protein>
<feature type="domain" description="HTH lacI-type" evidence="4">
    <location>
        <begin position="4"/>
        <end position="58"/>
    </location>
</feature>
<dbReference type="GO" id="GO:0000976">
    <property type="term" value="F:transcription cis-regulatory region binding"/>
    <property type="evidence" value="ECO:0007669"/>
    <property type="project" value="TreeGrafter"/>
</dbReference>
<gene>
    <name evidence="6" type="primary">purR_49</name>
    <name evidence="6" type="ORF">SDC9_115282</name>
</gene>
<evidence type="ECO:0000256" key="3">
    <source>
        <dbReference type="ARBA" id="ARBA00023163"/>
    </source>
</evidence>
<name>A0A645BSE4_9ZZZZ</name>
<keyword evidence="2" id="KW-0238">DNA-binding</keyword>
<evidence type="ECO:0000313" key="6">
    <source>
        <dbReference type="EMBL" id="MPM68350.1"/>
    </source>
</evidence>
<dbReference type="InterPro" id="IPR028082">
    <property type="entry name" value="Peripla_BP_I"/>
</dbReference>
<dbReference type="InterPro" id="IPR000843">
    <property type="entry name" value="HTH_LacI"/>
</dbReference>
<evidence type="ECO:0000259" key="4">
    <source>
        <dbReference type="PROSITE" id="PS50932"/>
    </source>
</evidence>
<dbReference type="InterPro" id="IPR046335">
    <property type="entry name" value="LacI/GalR-like_sensor"/>
</dbReference>
<dbReference type="PANTHER" id="PTHR30146">
    <property type="entry name" value="LACI-RELATED TRANSCRIPTIONAL REPRESSOR"/>
    <property type="match status" value="1"/>
</dbReference>
<comment type="caution">
    <text evidence="6">The sequence shown here is derived from an EMBL/GenBank/DDBJ whole genome shotgun (WGS) entry which is preliminary data.</text>
</comment>
<dbReference type="PROSITE" id="PS50932">
    <property type="entry name" value="HTH_LACI_2"/>
    <property type="match status" value="1"/>
</dbReference>
<sequence>MKKVTIETVAQKVGVSAATVSYALSGKRKISQEVTEKILKAVEELDYRPSITARNLASNKTWSVGLYASPTQNIREDYFFNNILAGVLDVLHVKKYQIHLYADYLNEKSKNHPDLNLTQPIDGALIMNPRINDVYINHLKQRNIPYVVIGTPDERDDSFYVDADVTAGYYAIVNYLIRKGHRKIILVNGDKAYTQSEKRRTGYSMAYHDNGLGFSEDWIINVPMLEEQGYKVFMQTIKRIPDFTAVVTFNDTIAVGVLRALKESNLAVPSRVAVVSAGNTMITRIHSPAITSLDMGAYEIGSKAAELLIDVIEKRRIQPSHEIIQTRLVERESS</sequence>
<dbReference type="GO" id="GO:0003700">
    <property type="term" value="F:DNA-binding transcription factor activity"/>
    <property type="evidence" value="ECO:0007669"/>
    <property type="project" value="TreeGrafter"/>
</dbReference>
<dbReference type="InterPro" id="IPR010982">
    <property type="entry name" value="Lambda_DNA-bd_dom_sf"/>
</dbReference>
<dbReference type="SMART" id="SM00354">
    <property type="entry name" value="HTH_LACI"/>
    <property type="match status" value="1"/>
</dbReference>
<evidence type="ECO:0000256" key="1">
    <source>
        <dbReference type="ARBA" id="ARBA00023015"/>
    </source>
</evidence>
<dbReference type="PROSITE" id="PS50943">
    <property type="entry name" value="HTH_CROC1"/>
    <property type="match status" value="1"/>
</dbReference>
<dbReference type="Gene3D" id="3.40.50.2300">
    <property type="match status" value="2"/>
</dbReference>
<evidence type="ECO:0000256" key="2">
    <source>
        <dbReference type="ARBA" id="ARBA00023125"/>
    </source>
</evidence>
<reference evidence="6" key="1">
    <citation type="submission" date="2019-08" db="EMBL/GenBank/DDBJ databases">
        <authorList>
            <person name="Kucharzyk K."/>
            <person name="Murdoch R.W."/>
            <person name="Higgins S."/>
            <person name="Loffler F."/>
        </authorList>
    </citation>
    <scope>NUCLEOTIDE SEQUENCE</scope>
</reference>
<dbReference type="CDD" id="cd01392">
    <property type="entry name" value="HTH_LacI"/>
    <property type="match status" value="1"/>
</dbReference>
<dbReference type="AlphaFoldDB" id="A0A645BSE4"/>
<dbReference type="PANTHER" id="PTHR30146:SF109">
    <property type="entry name" value="HTH-TYPE TRANSCRIPTIONAL REGULATOR GALS"/>
    <property type="match status" value="1"/>
</dbReference>
<organism evidence="6">
    <name type="scientific">bioreactor metagenome</name>
    <dbReference type="NCBI Taxonomy" id="1076179"/>
    <lineage>
        <taxon>unclassified sequences</taxon>
        <taxon>metagenomes</taxon>
        <taxon>ecological metagenomes</taxon>
    </lineage>
</organism>
<dbReference type="EMBL" id="VSSQ01022208">
    <property type="protein sequence ID" value="MPM68350.1"/>
    <property type="molecule type" value="Genomic_DNA"/>
</dbReference>
<dbReference type="Gene3D" id="1.10.260.40">
    <property type="entry name" value="lambda repressor-like DNA-binding domains"/>
    <property type="match status" value="1"/>
</dbReference>
<feature type="domain" description="HTH cro/C1-type" evidence="5">
    <location>
        <begin position="2"/>
        <end position="48"/>
    </location>
</feature>
<proteinExistence type="predicted"/>
<dbReference type="SUPFAM" id="SSF53822">
    <property type="entry name" value="Periplasmic binding protein-like I"/>
    <property type="match status" value="1"/>
</dbReference>
<evidence type="ECO:0000259" key="5">
    <source>
        <dbReference type="PROSITE" id="PS50943"/>
    </source>
</evidence>
<accession>A0A645BSE4</accession>
<dbReference type="InterPro" id="IPR001387">
    <property type="entry name" value="Cro/C1-type_HTH"/>
</dbReference>
<dbReference type="SUPFAM" id="SSF47413">
    <property type="entry name" value="lambda repressor-like DNA-binding domains"/>
    <property type="match status" value="1"/>
</dbReference>
<dbReference type="Pfam" id="PF00356">
    <property type="entry name" value="LacI"/>
    <property type="match status" value="1"/>
</dbReference>
<keyword evidence="1" id="KW-0805">Transcription regulation</keyword>
<keyword evidence="3" id="KW-0804">Transcription</keyword>
<dbReference type="Pfam" id="PF13377">
    <property type="entry name" value="Peripla_BP_3"/>
    <property type="match status" value="1"/>
</dbReference>